<dbReference type="EMBL" id="CP140639">
    <property type="protein sequence ID" value="WRW37594.1"/>
    <property type="molecule type" value="Genomic_DNA"/>
</dbReference>
<dbReference type="PROSITE" id="PS50263">
    <property type="entry name" value="CN_HYDROLASE"/>
    <property type="match status" value="1"/>
</dbReference>
<keyword evidence="3" id="KW-0614">Plasmid</keyword>
<dbReference type="SUPFAM" id="SSF56317">
    <property type="entry name" value="Carbon-nitrogen hydrolase"/>
    <property type="match status" value="1"/>
</dbReference>
<feature type="domain" description="CN hydrolase" evidence="2">
    <location>
        <begin position="187"/>
        <end position="387"/>
    </location>
</feature>
<keyword evidence="1" id="KW-0472">Membrane</keyword>
<feature type="transmembrane region" description="Helical" evidence="1">
    <location>
        <begin position="140"/>
        <end position="173"/>
    </location>
</feature>
<geneLocation type="plasmid" evidence="3 4">
    <name>pRinCIP108029a</name>
</geneLocation>
<dbReference type="InterPro" id="IPR003010">
    <property type="entry name" value="C-N_Hydrolase"/>
</dbReference>
<name>A0ABZ1DP48_9HYPH</name>
<dbReference type="Pfam" id="PF00795">
    <property type="entry name" value="CN_hydrolase"/>
    <property type="match status" value="1"/>
</dbReference>
<sequence>MCRDYLRPALLIFASIAIGAVGWSGHVSLLPVALGFPLLWSISRTRLVAALVSAGYFLAASRGLPQGVATFYSSDIWPGLLLWLCASLSFVTVHSVLWTKNPNVRPVRYLIATIIMAIPPFGITGWAHPVTAAGALFPGWGWWGLWLMTAGLAGLATRIWPAVAIALTGLWLWSAVLWTDPKLPEGWRGVDLEMGASLGRKAGLQRQRDLIATVRGVAGDGARFVVLPESAIGFWTPTVERLWVGVLRDGDATAIAGAALLDAGGYDNVLVAIDRKGGRIFYRERMPVPGSMWQPWDLLSGESGGARADFFANPVVPIGASRAAPLICYEQLIVWPILQSMLHDPDFVVAVGNGWWTEGTSIIAIQRASTTAWAKLFAKPLVIAFNT</sequence>
<dbReference type="InterPro" id="IPR036526">
    <property type="entry name" value="C-N_Hydrolase_sf"/>
</dbReference>
<feature type="transmembrane region" description="Helical" evidence="1">
    <location>
        <begin position="12"/>
        <end position="40"/>
    </location>
</feature>
<evidence type="ECO:0000256" key="1">
    <source>
        <dbReference type="SAM" id="Phobius"/>
    </source>
</evidence>
<protein>
    <submittedName>
        <fullName evidence="3">Conjugal transfer protein TraB</fullName>
    </submittedName>
</protein>
<proteinExistence type="predicted"/>
<feature type="transmembrane region" description="Helical" evidence="1">
    <location>
        <begin position="76"/>
        <end position="97"/>
    </location>
</feature>
<evidence type="ECO:0000259" key="2">
    <source>
        <dbReference type="PROSITE" id="PS50263"/>
    </source>
</evidence>
<keyword evidence="1" id="KW-0812">Transmembrane</keyword>
<reference evidence="3 4" key="1">
    <citation type="submission" date="2023-12" db="EMBL/GenBank/DDBJ databases">
        <authorList>
            <person name="Menendez E."/>
            <person name="Kaur S."/>
            <person name="Flores-Felix J.D."/>
            <person name="diCenzo G.C."/>
            <person name="Peix A."/>
            <person name="Velazquez E."/>
        </authorList>
    </citation>
    <scope>NUCLEOTIDE SEQUENCE [LARGE SCALE GENOMIC DNA]</scope>
    <source>
        <strain evidence="3 4">CIP 108029</strain>
        <plasmid evidence="3 4">pRinCIP108029a</plasmid>
    </source>
</reference>
<keyword evidence="4" id="KW-1185">Reference proteome</keyword>
<accession>A0ABZ1DP48</accession>
<feature type="transmembrane region" description="Helical" evidence="1">
    <location>
        <begin position="109"/>
        <end position="128"/>
    </location>
</feature>
<dbReference type="PIRSF" id="PIRSF017932">
    <property type="entry name" value="Conjugal_transfer_TraB_rhizob"/>
    <property type="match status" value="1"/>
</dbReference>
<dbReference type="RefSeq" id="WP_193444865.1">
    <property type="nucleotide sequence ID" value="NZ_BSOQ01000042.1"/>
</dbReference>
<evidence type="ECO:0000313" key="4">
    <source>
        <dbReference type="Proteomes" id="UP001322785"/>
    </source>
</evidence>
<gene>
    <name evidence="3" type="ORF">U5G49_007183</name>
</gene>
<dbReference type="Gene3D" id="3.60.110.10">
    <property type="entry name" value="Carbon-nitrogen hydrolase"/>
    <property type="match status" value="1"/>
</dbReference>
<dbReference type="InterPro" id="IPR016707">
    <property type="entry name" value="Conjugal_tfr_TraB_rhizob"/>
</dbReference>
<dbReference type="NCBIfam" id="NF010400">
    <property type="entry name" value="PRK13825.1-4"/>
    <property type="match status" value="1"/>
</dbReference>
<dbReference type="Proteomes" id="UP001322785">
    <property type="component" value="Plasmid pRinCIP108029a"/>
</dbReference>
<dbReference type="NCBIfam" id="NF010398">
    <property type="entry name" value="PRK13825.1-2"/>
    <property type="match status" value="1"/>
</dbReference>
<evidence type="ECO:0000313" key="3">
    <source>
        <dbReference type="EMBL" id="WRW37594.1"/>
    </source>
</evidence>
<keyword evidence="1" id="KW-1133">Transmembrane helix</keyword>
<organism evidence="3 4">
    <name type="scientific">Rhizobium indigoferae</name>
    <dbReference type="NCBI Taxonomy" id="158891"/>
    <lineage>
        <taxon>Bacteria</taxon>
        <taxon>Pseudomonadati</taxon>
        <taxon>Pseudomonadota</taxon>
        <taxon>Alphaproteobacteria</taxon>
        <taxon>Hyphomicrobiales</taxon>
        <taxon>Rhizobiaceae</taxon>
        <taxon>Rhizobium/Agrobacterium group</taxon>
        <taxon>Rhizobium</taxon>
    </lineage>
</organism>